<reference evidence="7" key="1">
    <citation type="submission" date="2022-05" db="EMBL/GenBank/DDBJ databases">
        <authorList>
            <person name="Park J.-S."/>
        </authorList>
    </citation>
    <scope>NUCLEOTIDE SEQUENCE</scope>
    <source>
        <strain evidence="7">2012CJ41-6</strain>
    </source>
</reference>
<keyword evidence="2 5" id="KW-0812">Transmembrane</keyword>
<keyword evidence="8" id="KW-1185">Reference proteome</keyword>
<evidence type="ECO:0000256" key="5">
    <source>
        <dbReference type="SAM" id="Phobius"/>
    </source>
</evidence>
<feature type="transmembrane region" description="Helical" evidence="5">
    <location>
        <begin position="21"/>
        <end position="41"/>
    </location>
</feature>
<keyword evidence="3 5" id="KW-1133">Transmembrane helix</keyword>
<accession>A0ABT0PYK4</accession>
<feature type="domain" description="Inositolphosphotransferase Aur1/Ipt1" evidence="6">
    <location>
        <begin position="140"/>
        <end position="338"/>
    </location>
</feature>
<gene>
    <name evidence="7" type="ORF">M3P21_01845</name>
</gene>
<evidence type="ECO:0000259" key="6">
    <source>
        <dbReference type="Pfam" id="PF14378"/>
    </source>
</evidence>
<evidence type="ECO:0000256" key="1">
    <source>
        <dbReference type="ARBA" id="ARBA00004141"/>
    </source>
</evidence>
<dbReference type="Proteomes" id="UP001203880">
    <property type="component" value="Unassembled WGS sequence"/>
</dbReference>
<dbReference type="InterPro" id="IPR052185">
    <property type="entry name" value="IPC_Synthase-Related"/>
</dbReference>
<dbReference type="PANTHER" id="PTHR31310:SF7">
    <property type="entry name" value="PA-PHOSPHATASE RELATED-FAMILY PROTEIN DDB_G0268928"/>
    <property type="match status" value="1"/>
</dbReference>
<organism evidence="7 8">
    <name type="scientific">Ruegeria spongiae</name>
    <dbReference type="NCBI Taxonomy" id="2942209"/>
    <lineage>
        <taxon>Bacteria</taxon>
        <taxon>Pseudomonadati</taxon>
        <taxon>Pseudomonadota</taxon>
        <taxon>Alphaproteobacteria</taxon>
        <taxon>Rhodobacterales</taxon>
        <taxon>Roseobacteraceae</taxon>
        <taxon>Ruegeria</taxon>
    </lineage>
</organism>
<feature type="transmembrane region" description="Helical" evidence="5">
    <location>
        <begin position="104"/>
        <end position="124"/>
    </location>
</feature>
<protein>
    <submittedName>
        <fullName evidence="7">Phosphatase PAP2 family protein</fullName>
    </submittedName>
</protein>
<feature type="transmembrane region" description="Helical" evidence="5">
    <location>
        <begin position="299"/>
        <end position="320"/>
    </location>
</feature>
<comment type="subcellular location">
    <subcellularLocation>
        <location evidence="1">Membrane</location>
        <topology evidence="1">Multi-pass membrane protein</topology>
    </subcellularLocation>
</comment>
<feature type="transmembrane region" description="Helical" evidence="5">
    <location>
        <begin position="172"/>
        <end position="190"/>
    </location>
</feature>
<dbReference type="EMBL" id="JAMFMB010000001">
    <property type="protein sequence ID" value="MCL6282257.1"/>
    <property type="molecule type" value="Genomic_DNA"/>
</dbReference>
<feature type="transmembrane region" description="Helical" evidence="5">
    <location>
        <begin position="272"/>
        <end position="292"/>
    </location>
</feature>
<sequence length="361" mass="40203">MSLQIDISAERSILETAIWRNRLLLGIVLAHLLIALSISNVADTPFWSGAAVVLLDILQRLLTVAAVCLIAWRLAYGMIYAKPKKPIQWLLSDIKSFVLDFDKILDRLICIVAITVMATSFTFLKDIVPTLNPYGWDPSFAALDRVLHFGSDPWQWLWPVLGTPPVTRFLDITYGLWFVLLYIGLFAAIFDPRPPARSMVFLVAFSLTWILGGNLLATVFSSAGPVYFEAFGFGSEFSEQMQQLSAIDQATPLWSSDAQQLLLTNYDSPGKIRGISAMPSMHVATSVVLTMFAFSYSRWLGRVMVAFTGLILIGSVHLGWHYAVDGYVSIPLTVAIWFLSKALVRRFGPTSDQPDPFANTR</sequence>
<dbReference type="PANTHER" id="PTHR31310">
    <property type="match status" value="1"/>
</dbReference>
<evidence type="ECO:0000256" key="4">
    <source>
        <dbReference type="ARBA" id="ARBA00023136"/>
    </source>
</evidence>
<dbReference type="RefSeq" id="WP_249706320.1">
    <property type="nucleotide sequence ID" value="NZ_JAMFMB010000001.1"/>
</dbReference>
<evidence type="ECO:0000256" key="2">
    <source>
        <dbReference type="ARBA" id="ARBA00022692"/>
    </source>
</evidence>
<keyword evidence="4 5" id="KW-0472">Membrane</keyword>
<dbReference type="InterPro" id="IPR026841">
    <property type="entry name" value="Aur1/Ipt1"/>
</dbReference>
<feature type="transmembrane region" description="Helical" evidence="5">
    <location>
        <begin position="61"/>
        <end position="81"/>
    </location>
</feature>
<feature type="transmembrane region" description="Helical" evidence="5">
    <location>
        <begin position="202"/>
        <end position="228"/>
    </location>
</feature>
<name>A0ABT0PYK4_9RHOB</name>
<evidence type="ECO:0000313" key="7">
    <source>
        <dbReference type="EMBL" id="MCL6282257.1"/>
    </source>
</evidence>
<proteinExistence type="predicted"/>
<evidence type="ECO:0000256" key="3">
    <source>
        <dbReference type="ARBA" id="ARBA00022989"/>
    </source>
</evidence>
<dbReference type="Pfam" id="PF14378">
    <property type="entry name" value="PAP2_3"/>
    <property type="match status" value="1"/>
</dbReference>
<evidence type="ECO:0000313" key="8">
    <source>
        <dbReference type="Proteomes" id="UP001203880"/>
    </source>
</evidence>
<comment type="caution">
    <text evidence="7">The sequence shown here is derived from an EMBL/GenBank/DDBJ whole genome shotgun (WGS) entry which is preliminary data.</text>
</comment>